<dbReference type="RefSeq" id="WP_238232034.1">
    <property type="nucleotide sequence ID" value="NZ_BPQO01000045.1"/>
</dbReference>
<feature type="signal peptide" evidence="1">
    <location>
        <begin position="1"/>
        <end position="20"/>
    </location>
</feature>
<dbReference type="AlphaFoldDB" id="A0AAV4ZVC5"/>
<comment type="caution">
    <text evidence="2">The sequence shown here is derived from an EMBL/GenBank/DDBJ whole genome shotgun (WGS) entry which is preliminary data.</text>
</comment>
<evidence type="ECO:0000313" key="3">
    <source>
        <dbReference type="Proteomes" id="UP001055247"/>
    </source>
</evidence>
<protein>
    <submittedName>
        <fullName evidence="2">Uncharacterized protein</fullName>
    </submittedName>
</protein>
<name>A0AAV4ZVC5_9HYPH</name>
<dbReference type="Proteomes" id="UP001055247">
    <property type="component" value="Unassembled WGS sequence"/>
</dbReference>
<feature type="chain" id="PRO_5043641063" evidence="1">
    <location>
        <begin position="21"/>
        <end position="153"/>
    </location>
</feature>
<evidence type="ECO:0000313" key="2">
    <source>
        <dbReference type="EMBL" id="GJD92465.1"/>
    </source>
</evidence>
<organism evidence="2 3">
    <name type="scientific">Methylobacterium hispanicum</name>
    <dbReference type="NCBI Taxonomy" id="270350"/>
    <lineage>
        <taxon>Bacteria</taxon>
        <taxon>Pseudomonadati</taxon>
        <taxon>Pseudomonadota</taxon>
        <taxon>Alphaproteobacteria</taxon>
        <taxon>Hyphomicrobiales</taxon>
        <taxon>Methylobacteriaceae</taxon>
        <taxon>Methylobacterium</taxon>
    </lineage>
</organism>
<keyword evidence="3" id="KW-1185">Reference proteome</keyword>
<accession>A0AAV4ZVC5</accession>
<dbReference type="EMBL" id="BPQO01000045">
    <property type="protein sequence ID" value="GJD92465.1"/>
    <property type="molecule type" value="Genomic_DNA"/>
</dbReference>
<reference evidence="2" key="1">
    <citation type="journal article" date="2016" name="Front. Microbiol.">
        <title>Genome Sequence of the Piezophilic, Mesophilic Sulfate-Reducing Bacterium Desulfovibrio indicus J2T.</title>
        <authorList>
            <person name="Cao J."/>
            <person name="Maignien L."/>
            <person name="Shao Z."/>
            <person name="Alain K."/>
            <person name="Jebbar M."/>
        </authorList>
    </citation>
    <scope>NUCLEOTIDE SEQUENCE</scope>
    <source>
        <strain evidence="2">DSM 16372</strain>
    </source>
</reference>
<keyword evidence="1" id="KW-0732">Signal</keyword>
<evidence type="ECO:0000256" key="1">
    <source>
        <dbReference type="SAM" id="SignalP"/>
    </source>
</evidence>
<proteinExistence type="predicted"/>
<reference evidence="2" key="2">
    <citation type="submission" date="2021-08" db="EMBL/GenBank/DDBJ databases">
        <authorList>
            <person name="Tani A."/>
            <person name="Ola A."/>
            <person name="Ogura Y."/>
            <person name="Katsura K."/>
            <person name="Hayashi T."/>
        </authorList>
    </citation>
    <scope>NUCLEOTIDE SEQUENCE</scope>
    <source>
        <strain evidence="2">DSM 16372</strain>
    </source>
</reference>
<gene>
    <name evidence="2" type="ORF">BHAOGJBA_6019</name>
</gene>
<sequence>MRRLLVSACMLTFAAVGANAQGFPEPTILKGSCSDKSHIAQGRIGADLTKNQARFFCDSVVIIPVDGNPWHVLLTFAESQSHTRPQIAFAGMMTDRQMVDVQRVYLSTGKATPMDDGACKFFYKGPRISGVFCGGKIDQGERRTVPLVAFERH</sequence>